<dbReference type="AlphaFoldDB" id="A0A061QPA3"/>
<dbReference type="Pfam" id="PF01040">
    <property type="entry name" value="UbiA"/>
    <property type="match status" value="1"/>
</dbReference>
<reference evidence="8" key="1">
    <citation type="submission" date="2014-05" db="EMBL/GenBank/DDBJ databases">
        <title>The transcriptome of the halophilic microalga Tetraselmis sp. GSL018 isolated from the Great Salt Lake, Utah.</title>
        <authorList>
            <person name="Jinkerson R.E."/>
            <person name="D'Adamo S."/>
            <person name="Posewitz M.C."/>
        </authorList>
    </citation>
    <scope>NUCLEOTIDE SEQUENCE</scope>
    <source>
        <strain evidence="8">GSL018</strain>
    </source>
</reference>
<dbReference type="GO" id="GO:0009234">
    <property type="term" value="P:menaquinone biosynthetic process"/>
    <property type="evidence" value="ECO:0007669"/>
    <property type="project" value="TreeGrafter"/>
</dbReference>
<dbReference type="InterPro" id="IPR026046">
    <property type="entry name" value="UBIAD1"/>
</dbReference>
<dbReference type="InterPro" id="IPR000537">
    <property type="entry name" value="UbiA_prenyltransferase"/>
</dbReference>
<evidence type="ECO:0000256" key="7">
    <source>
        <dbReference type="SAM" id="Phobius"/>
    </source>
</evidence>
<dbReference type="NCBIfam" id="TIGR02235">
    <property type="entry name" value="menA_cyano-plnt"/>
    <property type="match status" value="1"/>
</dbReference>
<feature type="transmembrane region" description="Helical" evidence="7">
    <location>
        <begin position="116"/>
        <end position="135"/>
    </location>
</feature>
<feature type="transmembrane region" description="Helical" evidence="7">
    <location>
        <begin position="360"/>
        <end position="381"/>
    </location>
</feature>
<feature type="transmembrane region" description="Helical" evidence="7">
    <location>
        <begin position="220"/>
        <end position="241"/>
    </location>
</feature>
<dbReference type="HAMAP" id="MF_01938">
    <property type="entry name" value="MenA_2"/>
    <property type="match status" value="1"/>
</dbReference>
<keyword evidence="5 7" id="KW-0472">Membrane</keyword>
<feature type="transmembrane region" description="Helical" evidence="7">
    <location>
        <begin position="329"/>
        <end position="348"/>
    </location>
</feature>
<feature type="transmembrane region" description="Helical" evidence="7">
    <location>
        <begin position="191"/>
        <end position="214"/>
    </location>
</feature>
<keyword evidence="2 8" id="KW-0808">Transferase</keyword>
<feature type="compositionally biased region" description="Basic and acidic residues" evidence="6">
    <location>
        <begin position="85"/>
        <end position="96"/>
    </location>
</feature>
<keyword evidence="4 7" id="KW-1133">Transmembrane helix</keyword>
<organism evidence="8">
    <name type="scientific">Tetraselmis sp. GSL018</name>
    <dbReference type="NCBI Taxonomy" id="582737"/>
    <lineage>
        <taxon>Eukaryota</taxon>
        <taxon>Viridiplantae</taxon>
        <taxon>Chlorophyta</taxon>
        <taxon>core chlorophytes</taxon>
        <taxon>Chlorodendrophyceae</taxon>
        <taxon>Chlorodendrales</taxon>
        <taxon>Chlorodendraceae</taxon>
        <taxon>Tetraselmis</taxon>
    </lineage>
</organism>
<feature type="transmembrane region" description="Helical" evidence="7">
    <location>
        <begin position="402"/>
        <end position="425"/>
    </location>
</feature>
<accession>A0A061QPA3</accession>
<sequence length="430" mass="45111">MWSATSFRRSSFLCNLSPNFSRDNTGVSGSGVLQPSVQASKCTIYTRAQCFLARRNKLILRSSTNSETAVIRTSESEENPGPELETVHEPRKDSMKDNPIALPPDRRELWKAAIKIPMYSVAVVPITVGSAAAFLETGKFAASQFGGVLLASLLIIAWLNLSNDAFDAETDVDKGKPESVVNLLGGNRRAVLLMSLAAFAAGAGIMAASLAPVVQADPRVGAWLAAAVACGYVYQGPPFHYQGPPFRLSYKGLGEPLCFAAFGPLATGAFYLAQRFAASPGSAGAPVAGLLWLCSAIVGVTTSAILFCSHFHQISGDRAAGKMSPLVRLGGALGARVLNGAVAAPYMALAVATATGAAPWPLVAASAVSLPAAVFLVDFVTSSYSKPEVVRFSKLHAISWHVAFGFSLTAALVFLRFAAAMPWIAVTLPS</sequence>
<dbReference type="CDD" id="cd13962">
    <property type="entry name" value="PT_UbiA_UBIAD1"/>
    <property type="match status" value="1"/>
</dbReference>
<evidence type="ECO:0000256" key="3">
    <source>
        <dbReference type="ARBA" id="ARBA00022692"/>
    </source>
</evidence>
<comment type="subcellular location">
    <subcellularLocation>
        <location evidence="1">Membrane</location>
        <topology evidence="1">Multi-pass membrane protein</topology>
    </subcellularLocation>
</comment>
<dbReference type="GO" id="GO:0004659">
    <property type="term" value="F:prenyltransferase activity"/>
    <property type="evidence" value="ECO:0007669"/>
    <property type="project" value="InterPro"/>
</dbReference>
<dbReference type="GO" id="GO:0016020">
    <property type="term" value="C:membrane"/>
    <property type="evidence" value="ECO:0007669"/>
    <property type="project" value="UniProtKB-SubCell"/>
</dbReference>
<dbReference type="InterPro" id="IPR011937">
    <property type="entry name" value="DHNA_phytyltransferase_MenA"/>
</dbReference>
<evidence type="ECO:0000313" key="8">
    <source>
        <dbReference type="EMBL" id="JAC60285.1"/>
    </source>
</evidence>
<feature type="transmembrane region" description="Helical" evidence="7">
    <location>
        <begin position="253"/>
        <end position="273"/>
    </location>
</feature>
<dbReference type="EMBL" id="GBEZ01026971">
    <property type="protein sequence ID" value="JAC60285.1"/>
    <property type="molecule type" value="Transcribed_RNA"/>
</dbReference>
<name>A0A061QPA3_9CHLO</name>
<gene>
    <name evidence="8" type="primary">MENA</name>
    <name evidence="8" type="ORF">TSPGSL018_29349</name>
</gene>
<evidence type="ECO:0000256" key="1">
    <source>
        <dbReference type="ARBA" id="ARBA00004141"/>
    </source>
</evidence>
<evidence type="ECO:0000256" key="5">
    <source>
        <dbReference type="ARBA" id="ARBA00023136"/>
    </source>
</evidence>
<dbReference type="PANTHER" id="PTHR13929:SF0">
    <property type="entry name" value="UBIA PRENYLTRANSFERASE DOMAIN-CONTAINING PROTEIN 1"/>
    <property type="match status" value="1"/>
</dbReference>
<keyword evidence="3 7" id="KW-0812">Transmembrane</keyword>
<feature type="region of interest" description="Disordered" evidence="6">
    <location>
        <begin position="69"/>
        <end position="100"/>
    </location>
</feature>
<feature type="transmembrane region" description="Helical" evidence="7">
    <location>
        <begin position="285"/>
        <end position="308"/>
    </location>
</feature>
<evidence type="ECO:0000256" key="4">
    <source>
        <dbReference type="ARBA" id="ARBA00022989"/>
    </source>
</evidence>
<dbReference type="GO" id="GO:0042372">
    <property type="term" value="P:phylloquinone biosynthetic process"/>
    <property type="evidence" value="ECO:0007669"/>
    <property type="project" value="InterPro"/>
</dbReference>
<dbReference type="PANTHER" id="PTHR13929">
    <property type="entry name" value="1,4-DIHYDROXY-2-NAPHTHOATE OCTAPRENYLTRANSFERASE"/>
    <property type="match status" value="1"/>
</dbReference>
<feature type="transmembrane region" description="Helical" evidence="7">
    <location>
        <begin position="141"/>
        <end position="161"/>
    </location>
</feature>
<protein>
    <submittedName>
        <fullName evidence="8">1,4-dihydroxy-2-naphthoate octaprenyltransferase</fullName>
    </submittedName>
</protein>
<evidence type="ECO:0000256" key="2">
    <source>
        <dbReference type="ARBA" id="ARBA00022679"/>
    </source>
</evidence>
<proteinExistence type="inferred from homology"/>
<evidence type="ECO:0000256" key="6">
    <source>
        <dbReference type="SAM" id="MobiDB-lite"/>
    </source>
</evidence>